<dbReference type="Proteomes" id="UP000254343">
    <property type="component" value="Unassembled WGS sequence"/>
</dbReference>
<dbReference type="AlphaFoldDB" id="A0A380WBP9"/>
<sequence>MKLYYGPLSGHSHRARLFLSLLGMDYEPVEVNLRADDHKAAEFLRLNRFGEVPVLDDDGTIIADSNAILVYLAKKGGTTEWLPEDPVTAANIQRWLSVAAGKVAYGPCAARLITVFGYKLNAEEAIERSHALLRVMDDELHNKNWIAGTVEPSIADVALYSYIDRAPEGNVDLAVYGNVRSWLRRVETLPGFFPFRKTKAGLEAGA</sequence>
<gene>
    <name evidence="5" type="primary">yfcG_7</name>
    <name evidence="5" type="ORF">NCTC12722_03606</name>
</gene>
<dbReference type="CDD" id="cd03206">
    <property type="entry name" value="GST_C_7"/>
    <property type="match status" value="1"/>
</dbReference>
<comment type="subunit">
    <text evidence="1">Homodimer.</text>
</comment>
<dbReference type="EMBL" id="UIGB01000001">
    <property type="protein sequence ID" value="SUU86381.1"/>
    <property type="molecule type" value="Genomic_DNA"/>
</dbReference>
<proteinExistence type="inferred from homology"/>
<dbReference type="SUPFAM" id="SSF52833">
    <property type="entry name" value="Thioredoxin-like"/>
    <property type="match status" value="1"/>
</dbReference>
<comment type="similarity">
    <text evidence="2">Belongs to the GST superfamily.</text>
</comment>
<evidence type="ECO:0000256" key="1">
    <source>
        <dbReference type="ARBA" id="ARBA00011738"/>
    </source>
</evidence>
<feature type="domain" description="GST N-terminal" evidence="3">
    <location>
        <begin position="1"/>
        <end position="80"/>
    </location>
</feature>
<evidence type="ECO:0000313" key="6">
    <source>
        <dbReference type="Proteomes" id="UP000254343"/>
    </source>
</evidence>
<dbReference type="InterPro" id="IPR004045">
    <property type="entry name" value="Glutathione_S-Trfase_N"/>
</dbReference>
<dbReference type="GO" id="GO:0006749">
    <property type="term" value="P:glutathione metabolic process"/>
    <property type="evidence" value="ECO:0007669"/>
    <property type="project" value="TreeGrafter"/>
</dbReference>
<organism evidence="5 6">
    <name type="scientific">Afipia felis</name>
    <name type="common">Cat scratch disease bacillus</name>
    <dbReference type="NCBI Taxonomy" id="1035"/>
    <lineage>
        <taxon>Bacteria</taxon>
        <taxon>Pseudomonadati</taxon>
        <taxon>Pseudomonadota</taxon>
        <taxon>Alphaproteobacteria</taxon>
        <taxon>Hyphomicrobiales</taxon>
        <taxon>Nitrobacteraceae</taxon>
        <taxon>Afipia</taxon>
    </lineage>
</organism>
<dbReference type="PROSITE" id="PS51354">
    <property type="entry name" value="GLUTAREDOXIN_2"/>
    <property type="match status" value="1"/>
</dbReference>
<accession>A0A380WBP9</accession>
<dbReference type="InterPro" id="IPR040079">
    <property type="entry name" value="Glutathione_S-Trfase"/>
</dbReference>
<dbReference type="InterPro" id="IPR036282">
    <property type="entry name" value="Glutathione-S-Trfase_C_sf"/>
</dbReference>
<dbReference type="InterPro" id="IPR036249">
    <property type="entry name" value="Thioredoxin-like_sf"/>
</dbReference>
<evidence type="ECO:0000259" key="4">
    <source>
        <dbReference type="PROSITE" id="PS50405"/>
    </source>
</evidence>
<dbReference type="Pfam" id="PF00043">
    <property type="entry name" value="GST_C"/>
    <property type="match status" value="1"/>
</dbReference>
<evidence type="ECO:0000259" key="3">
    <source>
        <dbReference type="PROSITE" id="PS50404"/>
    </source>
</evidence>
<dbReference type="RefSeq" id="WP_002717206.1">
    <property type="nucleotide sequence ID" value="NZ_UFSI01000001.1"/>
</dbReference>
<protein>
    <submittedName>
        <fullName evidence="5">GST-like protein yfcG</fullName>
    </submittedName>
</protein>
<dbReference type="SFLD" id="SFLDG00358">
    <property type="entry name" value="Main_(cytGST)"/>
    <property type="match status" value="1"/>
</dbReference>
<reference evidence="5 6" key="1">
    <citation type="submission" date="2018-06" db="EMBL/GenBank/DDBJ databases">
        <authorList>
            <consortium name="Pathogen Informatics"/>
            <person name="Doyle S."/>
        </authorList>
    </citation>
    <scope>NUCLEOTIDE SEQUENCE [LARGE SCALE GENOMIC DNA]</scope>
    <source>
        <strain evidence="5 6">NCTC12722</strain>
    </source>
</reference>
<dbReference type="OrthoDB" id="9810080at2"/>
<dbReference type="SFLD" id="SFLDS00019">
    <property type="entry name" value="Glutathione_Transferase_(cytos"/>
    <property type="match status" value="1"/>
</dbReference>
<dbReference type="PROSITE" id="PS50405">
    <property type="entry name" value="GST_CTER"/>
    <property type="match status" value="1"/>
</dbReference>
<dbReference type="PANTHER" id="PTHR43969:SF9">
    <property type="entry name" value="GLUTATHIONE S TRANSFERASE D10, ISOFORM A-RELATED"/>
    <property type="match status" value="1"/>
</dbReference>
<name>A0A380WBP9_AFIFE</name>
<dbReference type="PANTHER" id="PTHR43969">
    <property type="entry name" value="GLUTATHIONE S TRANSFERASE D10, ISOFORM A-RELATED"/>
    <property type="match status" value="1"/>
</dbReference>
<dbReference type="CDD" id="cd03056">
    <property type="entry name" value="GST_N_4"/>
    <property type="match status" value="1"/>
</dbReference>
<dbReference type="Pfam" id="PF02798">
    <property type="entry name" value="GST_N"/>
    <property type="match status" value="1"/>
</dbReference>
<dbReference type="InterPro" id="IPR004046">
    <property type="entry name" value="GST_C"/>
</dbReference>
<dbReference type="InterPro" id="IPR010987">
    <property type="entry name" value="Glutathione-S-Trfase_C-like"/>
</dbReference>
<feature type="domain" description="GST C-terminal" evidence="4">
    <location>
        <begin position="85"/>
        <end position="206"/>
    </location>
</feature>
<dbReference type="Gene3D" id="1.20.1050.10">
    <property type="match status" value="1"/>
</dbReference>
<dbReference type="SFLD" id="SFLDG01151">
    <property type="entry name" value="Main.2:_Nu-like"/>
    <property type="match status" value="1"/>
</dbReference>
<evidence type="ECO:0000313" key="5">
    <source>
        <dbReference type="EMBL" id="SUU86381.1"/>
    </source>
</evidence>
<dbReference type="GO" id="GO:0004364">
    <property type="term" value="F:glutathione transferase activity"/>
    <property type="evidence" value="ECO:0007669"/>
    <property type="project" value="TreeGrafter"/>
</dbReference>
<dbReference type="PROSITE" id="PS50404">
    <property type="entry name" value="GST_NTER"/>
    <property type="match status" value="1"/>
</dbReference>
<dbReference type="SUPFAM" id="SSF47616">
    <property type="entry name" value="GST C-terminal domain-like"/>
    <property type="match status" value="1"/>
</dbReference>
<dbReference type="Gene3D" id="3.40.30.10">
    <property type="entry name" value="Glutaredoxin"/>
    <property type="match status" value="1"/>
</dbReference>
<evidence type="ECO:0000256" key="2">
    <source>
        <dbReference type="RuleBase" id="RU003494"/>
    </source>
</evidence>